<evidence type="ECO:0000313" key="1">
    <source>
        <dbReference type="EMBL" id="EBQ0618907.1"/>
    </source>
</evidence>
<organism evidence="1">
    <name type="scientific">Salmonella enterica I</name>
    <dbReference type="NCBI Taxonomy" id="59201"/>
    <lineage>
        <taxon>Bacteria</taxon>
        <taxon>Pseudomonadati</taxon>
        <taxon>Pseudomonadota</taxon>
        <taxon>Gammaproteobacteria</taxon>
        <taxon>Enterobacterales</taxon>
        <taxon>Enterobacteriaceae</taxon>
        <taxon>Salmonella</taxon>
    </lineage>
</organism>
<dbReference type="RefSeq" id="WP_057518029.1">
    <property type="nucleotide sequence ID" value="NZ_JBHEVE010000001.1"/>
</dbReference>
<dbReference type="AlphaFoldDB" id="A0A3U7L939"/>
<name>A0A3U7L939_SALET</name>
<dbReference type="InterPro" id="IPR058601">
    <property type="entry name" value="Phage_phiTE_015-like"/>
</dbReference>
<accession>A0A3U7L939</accession>
<proteinExistence type="predicted"/>
<reference evidence="1" key="1">
    <citation type="submission" date="2018-07" db="EMBL/GenBank/DDBJ databases">
        <authorList>
            <consortium name="GenomeTrakr network: Whole genome sequencing for foodborne pathogen traceback"/>
        </authorList>
    </citation>
    <scope>NUCLEOTIDE SEQUENCE</scope>
    <source>
        <strain evidence="1">CFSAN031622</strain>
    </source>
</reference>
<sequence>MDESRKQFQSWFADEIVGADVEFPEFEDGEYVAGEIYDEQLYVMLQAMYMAWTASRAAIEIELPAKNDISGDDHPIPDLVDWDDGRNAGIQECAEAIRAAGIKVKE</sequence>
<gene>
    <name evidence="1" type="ORF">AXO93_02440</name>
</gene>
<comment type="caution">
    <text evidence="1">The sequence shown here is derived from an EMBL/GenBank/DDBJ whole genome shotgun (WGS) entry which is preliminary data.</text>
</comment>
<protein>
    <submittedName>
        <fullName evidence="1">Uncharacterized protein</fullName>
    </submittedName>
</protein>
<dbReference type="EMBL" id="AAGNTS010000001">
    <property type="protein sequence ID" value="EBQ0618907.1"/>
    <property type="molecule type" value="Genomic_DNA"/>
</dbReference>
<dbReference type="Pfam" id="PF26207">
    <property type="entry name" value="Phage_phiTE_015"/>
    <property type="match status" value="1"/>
</dbReference>